<dbReference type="EMBL" id="BK002040">
    <property type="protein sequence ID" value="DAA02885.1"/>
    <property type="molecule type" value="Genomic_DNA"/>
</dbReference>
<keyword evidence="1" id="KW-1133">Transmembrane helix</keyword>
<reference evidence="2" key="1">
    <citation type="journal article" date="2003" name="Genome Biol.">
        <title>An integrated gene annotation and transcriptional profiling approach towards the full gene content of the Drosophila genome.</title>
        <authorList>
            <person name="Hild M."/>
            <person name="Beckmann B."/>
            <person name="Haas S.A."/>
            <person name="Koch B."/>
            <person name="Solovyev V."/>
            <person name="Busold C."/>
            <person name="Fellenberg K."/>
            <person name="Boutros M."/>
            <person name="Vingron M."/>
            <person name="Sauer F."/>
            <person name="Hoheisel J.D."/>
            <person name="Paro R."/>
        </authorList>
    </citation>
    <scope>NUCLEOTIDE SEQUENCE</scope>
</reference>
<name>Q6ILH6_DROME</name>
<protein>
    <submittedName>
        <fullName evidence="2">HDC09438</fullName>
    </submittedName>
</protein>
<feature type="transmembrane region" description="Helical" evidence="1">
    <location>
        <begin position="79"/>
        <end position="99"/>
    </location>
</feature>
<accession>Q6ILH6</accession>
<dbReference type="AlphaFoldDB" id="Q6ILH6"/>
<organism evidence="2">
    <name type="scientific">Drosophila melanogaster</name>
    <name type="common">Fruit fly</name>
    <dbReference type="NCBI Taxonomy" id="7227"/>
    <lineage>
        <taxon>Eukaryota</taxon>
        <taxon>Metazoa</taxon>
        <taxon>Ecdysozoa</taxon>
        <taxon>Arthropoda</taxon>
        <taxon>Hexapoda</taxon>
        <taxon>Insecta</taxon>
        <taxon>Pterygota</taxon>
        <taxon>Neoptera</taxon>
        <taxon>Endopterygota</taxon>
        <taxon>Diptera</taxon>
        <taxon>Brachycera</taxon>
        <taxon>Muscomorpha</taxon>
        <taxon>Ephydroidea</taxon>
        <taxon>Drosophilidae</taxon>
        <taxon>Drosophila</taxon>
        <taxon>Sophophora</taxon>
    </lineage>
</organism>
<evidence type="ECO:0000256" key="1">
    <source>
        <dbReference type="SAM" id="Phobius"/>
    </source>
</evidence>
<gene>
    <name evidence="2" type="ORF">HDC09438</name>
</gene>
<keyword evidence="1" id="KW-0812">Transmembrane</keyword>
<sequence length="156" mass="16458">MYFIYGPHVCGKVHQKVVTGWRNLDAVLSTWSNYARNTFKAARPLQHVAIVAAAAAAAAAAVAVAVTAAVAAAADVVTVAGHCLALNLRFLTLLIGLATQGGEGCCTPKEGHLGHCRSTTNEQYHPDAGFLRARPQGECFDYATDAACRLWTVSFA</sequence>
<keyword evidence="1" id="KW-0472">Membrane</keyword>
<feature type="transmembrane region" description="Helical" evidence="1">
    <location>
        <begin position="48"/>
        <end position="73"/>
    </location>
</feature>
<evidence type="ECO:0000313" key="2">
    <source>
        <dbReference type="EMBL" id="DAA02885.1"/>
    </source>
</evidence>
<proteinExistence type="predicted"/>